<dbReference type="GO" id="GO:0016020">
    <property type="term" value="C:membrane"/>
    <property type="evidence" value="ECO:0007669"/>
    <property type="project" value="UniProtKB-SubCell"/>
</dbReference>
<feature type="transmembrane region" description="Helical" evidence="5">
    <location>
        <begin position="174"/>
        <end position="191"/>
    </location>
</feature>
<evidence type="ECO:0000313" key="8">
    <source>
        <dbReference type="Proteomes" id="UP000218113"/>
    </source>
</evidence>
<keyword evidence="3 5" id="KW-1133">Transmembrane helix</keyword>
<organism evidence="7 8">
    <name type="scientific">SAR324 cluster bacterium</name>
    <dbReference type="NCBI Taxonomy" id="2024889"/>
    <lineage>
        <taxon>Bacteria</taxon>
        <taxon>Deltaproteobacteria</taxon>
        <taxon>SAR324 cluster</taxon>
    </lineage>
</organism>
<keyword evidence="2 5" id="KW-0812">Transmembrane</keyword>
<dbReference type="PANTHER" id="PTHR37422">
    <property type="entry name" value="TEICHURONIC ACID BIOSYNTHESIS PROTEIN TUAE"/>
    <property type="match status" value="1"/>
</dbReference>
<feature type="transmembrane region" description="Helical" evidence="5">
    <location>
        <begin position="427"/>
        <end position="448"/>
    </location>
</feature>
<feature type="transmembrane region" description="Helical" evidence="5">
    <location>
        <begin position="460"/>
        <end position="478"/>
    </location>
</feature>
<dbReference type="EMBL" id="NVSR01000120">
    <property type="protein sequence ID" value="PCI24681.1"/>
    <property type="molecule type" value="Genomic_DNA"/>
</dbReference>
<feature type="transmembrane region" description="Helical" evidence="5">
    <location>
        <begin position="363"/>
        <end position="385"/>
    </location>
</feature>
<dbReference type="Proteomes" id="UP000218113">
    <property type="component" value="Unassembled WGS sequence"/>
</dbReference>
<feature type="transmembrane region" description="Helical" evidence="5">
    <location>
        <begin position="74"/>
        <end position="92"/>
    </location>
</feature>
<reference evidence="8" key="1">
    <citation type="submission" date="2017-08" db="EMBL/GenBank/DDBJ databases">
        <title>A dynamic microbial community with high functional redundancy inhabits the cold, oxic subseafloor aquifer.</title>
        <authorList>
            <person name="Tully B.J."/>
            <person name="Wheat C.G."/>
            <person name="Glazer B.T."/>
            <person name="Huber J.A."/>
        </authorList>
    </citation>
    <scope>NUCLEOTIDE SEQUENCE [LARGE SCALE GENOMIC DNA]</scope>
</reference>
<keyword evidence="4 5" id="KW-0472">Membrane</keyword>
<feature type="transmembrane region" description="Helical" evidence="5">
    <location>
        <begin position="127"/>
        <end position="147"/>
    </location>
</feature>
<dbReference type="PANTHER" id="PTHR37422:SF23">
    <property type="entry name" value="TEICHURONIC ACID BIOSYNTHESIS PROTEIN TUAE"/>
    <property type="match status" value="1"/>
</dbReference>
<dbReference type="Pfam" id="PF04932">
    <property type="entry name" value="Wzy_C"/>
    <property type="match status" value="1"/>
</dbReference>
<feature type="transmembrane region" description="Helical" evidence="5">
    <location>
        <begin position="42"/>
        <end position="62"/>
    </location>
</feature>
<accession>A0A2A4SUB4</accession>
<evidence type="ECO:0000256" key="3">
    <source>
        <dbReference type="ARBA" id="ARBA00022989"/>
    </source>
</evidence>
<evidence type="ECO:0000256" key="2">
    <source>
        <dbReference type="ARBA" id="ARBA00022692"/>
    </source>
</evidence>
<evidence type="ECO:0000256" key="4">
    <source>
        <dbReference type="ARBA" id="ARBA00023136"/>
    </source>
</evidence>
<feature type="transmembrane region" description="Helical" evidence="5">
    <location>
        <begin position="235"/>
        <end position="255"/>
    </location>
</feature>
<dbReference type="InterPro" id="IPR007016">
    <property type="entry name" value="O-antigen_ligase-rel_domated"/>
</dbReference>
<feature type="domain" description="O-antigen ligase-related" evidence="6">
    <location>
        <begin position="218"/>
        <end position="372"/>
    </location>
</feature>
<protein>
    <recommendedName>
        <fullName evidence="6">O-antigen ligase-related domain-containing protein</fullName>
    </recommendedName>
</protein>
<dbReference type="InterPro" id="IPR051533">
    <property type="entry name" value="WaaL-like"/>
</dbReference>
<feature type="transmembrane region" description="Helical" evidence="5">
    <location>
        <begin position="18"/>
        <end position="36"/>
    </location>
</feature>
<feature type="transmembrane region" description="Helical" evidence="5">
    <location>
        <begin position="211"/>
        <end position="229"/>
    </location>
</feature>
<evidence type="ECO:0000259" key="6">
    <source>
        <dbReference type="Pfam" id="PF04932"/>
    </source>
</evidence>
<comment type="caution">
    <text evidence="7">The sequence shown here is derived from an EMBL/GenBank/DDBJ whole genome shotgun (WGS) entry which is preliminary data.</text>
</comment>
<feature type="transmembrane region" description="Helical" evidence="5">
    <location>
        <begin position="104"/>
        <end position="120"/>
    </location>
</feature>
<proteinExistence type="predicted"/>
<dbReference type="AlphaFoldDB" id="A0A2A4SUB4"/>
<gene>
    <name evidence="7" type="ORF">COB67_11425</name>
</gene>
<evidence type="ECO:0000256" key="5">
    <source>
        <dbReference type="SAM" id="Phobius"/>
    </source>
</evidence>
<feature type="transmembrane region" description="Helical" evidence="5">
    <location>
        <begin position="262"/>
        <end position="283"/>
    </location>
</feature>
<comment type="subcellular location">
    <subcellularLocation>
        <location evidence="1">Membrane</location>
        <topology evidence="1">Multi-pass membrane protein</topology>
    </subcellularLocation>
</comment>
<evidence type="ECO:0000256" key="1">
    <source>
        <dbReference type="ARBA" id="ARBA00004141"/>
    </source>
</evidence>
<name>A0A2A4SUB4_9DELT</name>
<feature type="transmembrane region" description="Helical" evidence="5">
    <location>
        <begin position="397"/>
        <end position="415"/>
    </location>
</feature>
<sequence length="804" mass="93446">MKTSAVLDQSRAFIQQRLFLFGLLFWGVNSTAYYVLYQVNSYKILLVLASVTLLTIFVVWSYYQSGNRAAPWSLWGFLGLPLLVTLPGYWFYQGKYNYNFDYELVTNLSLILWVVFLYQITRRTEDLRVLFLFMGITLLYSSIWAWVELFDVESFSLNLGQGSSMKATFGNRNYFSGFLIQLLPLFLILSIPESNSSKKDELKSRWSFSKWNRFALLTFIITLCTIVTAQSRAALGATLVSLFITILGYAFFLSSSKTRKRIILALGVSLALLIIAFFLFYSLDEGFQQSRLAAVFNIEAWYGRFMPWEAAVTSIQGSPWIGYGLGSSYNLFFQFVPANARLFHSEHSYNHVHSEYLEYLQEAGLVGGIVFLFFWGYLFLQIFRIVRNSSSPLAQKVAIGIAGGFIAYLIQSLFSVAPRMMVVKFPLYTLIAVVLILARFTVASSPVIKSSKSLTNTLKHFIPISICLVLAWSLYVPWMKGQYEFVEIRQTPPSSLHVDQLEALVQQRKDVYALNYLSHLNLGYRQPQKLRETIKLIDQTLPDYRDLGFVKAQLAYMEKDFPAATQAALKYQEGDRYFIPVIEFLLKLSAQQGDRKLFFEQVQLITRKLAFDQQLPILKKEEAVRVDQGRVKSALKVIFTPSDLYFQWNEQFIQYFFQSVLKSQRLGKWRRKEKALFVRSLGKSMETSPYFFVQIRKGFEQEQQQIMTLMDRRILLVRERDQFLRRLDQKHRVLLVRSRRSERAKIQKAQALERGEKGKPYQNRLEQLEKTLRLKTEFDQYLKRQQFKQAVIRNFSQVAFPTSG</sequence>
<evidence type="ECO:0000313" key="7">
    <source>
        <dbReference type="EMBL" id="PCI24681.1"/>
    </source>
</evidence>